<keyword evidence="2" id="KW-0472">Membrane</keyword>
<keyword evidence="4" id="KW-1185">Reference proteome</keyword>
<evidence type="ECO:0000256" key="1">
    <source>
        <dbReference type="SAM" id="MobiDB-lite"/>
    </source>
</evidence>
<gene>
    <name evidence="3" type="ORF">PHJA_001834100</name>
</gene>
<dbReference type="Proteomes" id="UP000653305">
    <property type="component" value="Unassembled WGS sequence"/>
</dbReference>
<organism evidence="3 4">
    <name type="scientific">Phtheirospermum japonicum</name>
    <dbReference type="NCBI Taxonomy" id="374723"/>
    <lineage>
        <taxon>Eukaryota</taxon>
        <taxon>Viridiplantae</taxon>
        <taxon>Streptophyta</taxon>
        <taxon>Embryophyta</taxon>
        <taxon>Tracheophyta</taxon>
        <taxon>Spermatophyta</taxon>
        <taxon>Magnoliopsida</taxon>
        <taxon>eudicotyledons</taxon>
        <taxon>Gunneridae</taxon>
        <taxon>Pentapetalae</taxon>
        <taxon>asterids</taxon>
        <taxon>lamiids</taxon>
        <taxon>Lamiales</taxon>
        <taxon>Orobanchaceae</taxon>
        <taxon>Orobanchaceae incertae sedis</taxon>
        <taxon>Phtheirospermum</taxon>
    </lineage>
</organism>
<reference evidence="3" key="1">
    <citation type="submission" date="2020-07" db="EMBL/GenBank/DDBJ databases">
        <title>Ethylene signaling mediates host invasion by parasitic plants.</title>
        <authorList>
            <person name="Yoshida S."/>
        </authorList>
    </citation>
    <scope>NUCLEOTIDE SEQUENCE</scope>
    <source>
        <strain evidence="3">Okayama</strain>
    </source>
</reference>
<proteinExistence type="predicted"/>
<sequence length="129" mass="13591">MGGGGLDRGSYWRTFDNSVSAVSFGFVATAILISMFLIMAIFERFLWRRSPGDGGGDPAAGDGSVTKLDYPSPKMTIYPKGVSVLMPGDTIPTFLAHPAPAGVAPPSTSESVSRPIPHQSMFPGPDSTR</sequence>
<dbReference type="AlphaFoldDB" id="A0A830CBA8"/>
<evidence type="ECO:0000256" key="2">
    <source>
        <dbReference type="SAM" id="Phobius"/>
    </source>
</evidence>
<feature type="transmembrane region" description="Helical" evidence="2">
    <location>
        <begin position="20"/>
        <end position="42"/>
    </location>
</feature>
<evidence type="ECO:0000313" key="3">
    <source>
        <dbReference type="EMBL" id="GFP96900.1"/>
    </source>
</evidence>
<keyword evidence="2" id="KW-1133">Transmembrane helix</keyword>
<dbReference type="OrthoDB" id="770781at2759"/>
<dbReference type="PANTHER" id="PTHR33728">
    <property type="entry name" value="CTTNBP 2 AMINO-TERMINAL-LIKE PROTEIN"/>
    <property type="match status" value="1"/>
</dbReference>
<name>A0A830CBA8_9LAMI</name>
<feature type="region of interest" description="Disordered" evidence="1">
    <location>
        <begin position="97"/>
        <end position="129"/>
    </location>
</feature>
<protein>
    <submittedName>
        <fullName evidence="3">Uncharacterized protein</fullName>
    </submittedName>
</protein>
<dbReference type="PANTHER" id="PTHR33728:SF21">
    <property type="entry name" value="TRANSMEMBRANE PROTEIN"/>
    <property type="match status" value="1"/>
</dbReference>
<keyword evidence="2" id="KW-0812">Transmembrane</keyword>
<accession>A0A830CBA8</accession>
<dbReference type="EMBL" id="BMAC01000461">
    <property type="protein sequence ID" value="GFP96900.1"/>
    <property type="molecule type" value="Genomic_DNA"/>
</dbReference>
<evidence type="ECO:0000313" key="4">
    <source>
        <dbReference type="Proteomes" id="UP000653305"/>
    </source>
</evidence>
<comment type="caution">
    <text evidence="3">The sequence shown here is derived from an EMBL/GenBank/DDBJ whole genome shotgun (WGS) entry which is preliminary data.</text>
</comment>